<name>A0A8C1T0J7_CYPCA</name>
<feature type="transmembrane region" description="Helical" evidence="2">
    <location>
        <begin position="65"/>
        <end position="82"/>
    </location>
</feature>
<proteinExistence type="predicted"/>
<evidence type="ECO:0000313" key="3">
    <source>
        <dbReference type="Ensembl" id="ENSCCRP00015014848.1"/>
    </source>
</evidence>
<dbReference type="Proteomes" id="UP000694700">
    <property type="component" value="Unplaced"/>
</dbReference>
<reference evidence="3" key="1">
    <citation type="submission" date="2025-08" db="UniProtKB">
        <authorList>
            <consortium name="Ensembl"/>
        </authorList>
    </citation>
    <scope>IDENTIFICATION</scope>
</reference>
<evidence type="ECO:0000313" key="4">
    <source>
        <dbReference type="Proteomes" id="UP000694700"/>
    </source>
</evidence>
<accession>A0A8C1T0J7</accession>
<organism evidence="3 4">
    <name type="scientific">Cyprinus carpio</name>
    <name type="common">Common carp</name>
    <dbReference type="NCBI Taxonomy" id="7962"/>
    <lineage>
        <taxon>Eukaryota</taxon>
        <taxon>Metazoa</taxon>
        <taxon>Chordata</taxon>
        <taxon>Craniata</taxon>
        <taxon>Vertebrata</taxon>
        <taxon>Euteleostomi</taxon>
        <taxon>Actinopterygii</taxon>
        <taxon>Neopterygii</taxon>
        <taxon>Teleostei</taxon>
        <taxon>Ostariophysi</taxon>
        <taxon>Cypriniformes</taxon>
        <taxon>Cyprinidae</taxon>
        <taxon>Cyprininae</taxon>
        <taxon>Cyprinus</taxon>
    </lineage>
</organism>
<dbReference type="InterPro" id="IPR025602">
    <property type="entry name" value="BCP1_family"/>
</dbReference>
<dbReference type="AlphaFoldDB" id="A0A8C1T0J7"/>
<protein>
    <submittedName>
        <fullName evidence="3">Uncharacterized protein</fullName>
    </submittedName>
</protein>
<keyword evidence="2" id="KW-0472">Membrane</keyword>
<dbReference type="Pfam" id="PF13862">
    <property type="entry name" value="BCCIP"/>
    <property type="match status" value="1"/>
</dbReference>
<sequence>MASSAKRRAIETGQNPQDSDESSALNSLFLKSHVNTSDLTDIIIQQNHIGSVIRVRYVSYFKKKFLFVFFCYCFNANLSVLYKTINLNYKQINTKLLETCFNNRVIFFIYKNVFLNFFIL</sequence>
<evidence type="ECO:0000256" key="1">
    <source>
        <dbReference type="SAM" id="MobiDB-lite"/>
    </source>
</evidence>
<dbReference type="Ensembl" id="ENSCCRT00015015374.1">
    <property type="protein sequence ID" value="ENSCCRP00015014848.1"/>
    <property type="gene ID" value="ENSCCRG00015006673.1"/>
</dbReference>
<evidence type="ECO:0000256" key="2">
    <source>
        <dbReference type="SAM" id="Phobius"/>
    </source>
</evidence>
<feature type="compositionally biased region" description="Polar residues" evidence="1">
    <location>
        <begin position="12"/>
        <end position="23"/>
    </location>
</feature>
<feature type="region of interest" description="Disordered" evidence="1">
    <location>
        <begin position="1"/>
        <end position="23"/>
    </location>
</feature>
<keyword evidence="2" id="KW-1133">Transmembrane helix</keyword>
<keyword evidence="2" id="KW-0812">Transmembrane</keyword>